<dbReference type="EMBL" id="MNTG01000030">
    <property type="protein sequence ID" value="OLA37486.1"/>
    <property type="molecule type" value="Genomic_DNA"/>
</dbReference>
<dbReference type="STRING" id="626940.BHW43_06575"/>
<evidence type="ECO:0000313" key="2">
    <source>
        <dbReference type="Proteomes" id="UP000186777"/>
    </source>
</evidence>
<comment type="caution">
    <text evidence="1">The sequence shown here is derived from an EMBL/GenBank/DDBJ whole genome shotgun (WGS) entry which is preliminary data.</text>
</comment>
<protein>
    <submittedName>
        <fullName evidence="1">Uncharacterized protein</fullName>
    </submittedName>
</protein>
<accession>A0A1Q6R581</accession>
<gene>
    <name evidence="1" type="ORF">BHW43_06575</name>
</gene>
<proteinExistence type="predicted"/>
<dbReference type="Proteomes" id="UP000186777">
    <property type="component" value="Unassembled WGS sequence"/>
</dbReference>
<sequence>MIDTTYNETPKLTWGEIITVCGAAVIHAKGDGEITDDEAEKVFDVLSAAIDVMRDHKRAAECLKLMQEVGMDYESVISSKLMNQMG</sequence>
<organism evidence="1 2">
    <name type="scientific">Phascolarctobacterium succinatutens</name>
    <dbReference type="NCBI Taxonomy" id="626940"/>
    <lineage>
        <taxon>Bacteria</taxon>
        <taxon>Bacillati</taxon>
        <taxon>Bacillota</taxon>
        <taxon>Negativicutes</taxon>
        <taxon>Acidaminococcales</taxon>
        <taxon>Acidaminococcaceae</taxon>
        <taxon>Phascolarctobacterium</taxon>
    </lineage>
</organism>
<dbReference type="AlphaFoldDB" id="A0A1Q6R581"/>
<evidence type="ECO:0000313" key="1">
    <source>
        <dbReference type="EMBL" id="OLA37486.1"/>
    </source>
</evidence>
<reference evidence="1 2" key="1">
    <citation type="journal article" date="2016" name="Nat. Biotechnol.">
        <title>Measurement of bacterial replication rates in microbial communities.</title>
        <authorList>
            <person name="Brown C.T."/>
            <person name="Olm M.R."/>
            <person name="Thomas B.C."/>
            <person name="Banfield J.F."/>
        </authorList>
    </citation>
    <scope>NUCLEOTIDE SEQUENCE [LARGE SCALE GENOMIC DNA]</scope>
    <source>
        <strain evidence="1">46_33</strain>
    </source>
</reference>
<dbReference type="RefSeq" id="WP_303679963.1">
    <property type="nucleotide sequence ID" value="NZ_MNTG01000030.1"/>
</dbReference>
<name>A0A1Q6R581_9FIRM</name>